<evidence type="ECO:0000256" key="1">
    <source>
        <dbReference type="ARBA" id="ARBA00011738"/>
    </source>
</evidence>
<evidence type="ECO:0000256" key="4">
    <source>
        <dbReference type="ARBA" id="ARBA00022723"/>
    </source>
</evidence>
<dbReference type="Pfam" id="PF23023">
    <property type="entry name" value="Anti-Pycsar_Apyc1"/>
    <property type="match status" value="1"/>
</dbReference>
<dbReference type="SUPFAM" id="SSF56281">
    <property type="entry name" value="Metallo-hydrolase/oxidoreductase"/>
    <property type="match status" value="1"/>
</dbReference>
<dbReference type="InterPro" id="IPR036866">
    <property type="entry name" value="RibonucZ/Hydroxyglut_hydro"/>
</dbReference>
<reference evidence="9" key="1">
    <citation type="submission" date="2021-12" db="EMBL/GenBank/DDBJ databases">
        <title>Alicyclobacillaceae gen. nov., sp. nov., isolated from chalcocite enrichment system.</title>
        <authorList>
            <person name="Jiang Z."/>
        </authorList>
    </citation>
    <scope>NUCLEOTIDE SEQUENCE</scope>
    <source>
        <strain evidence="9">MYW30-H2</strain>
    </source>
</reference>
<evidence type="ECO:0000256" key="6">
    <source>
        <dbReference type="ARBA" id="ARBA00022801"/>
    </source>
</evidence>
<keyword evidence="2 8" id="KW-0819">tRNA processing</keyword>
<dbReference type="HAMAP" id="MF_01818">
    <property type="entry name" value="RNase_Z_BN"/>
    <property type="match status" value="1"/>
</dbReference>
<comment type="similarity">
    <text evidence="8">Belongs to the RNase Z family.</text>
</comment>
<keyword evidence="6 8" id="KW-0378">Hydrolase</keyword>
<comment type="function">
    <text evidence="8">Zinc phosphodiesterase, which displays some tRNA 3'-processing endonuclease activity. Probably involved in tRNA maturation, by removing a 3'-trailer from precursor tRNA.</text>
</comment>
<feature type="binding site" evidence="8">
    <location>
        <position position="139"/>
    </location>
    <ligand>
        <name>Zn(2+)</name>
        <dbReference type="ChEBI" id="CHEBI:29105"/>
        <label>1</label>
        <note>catalytic</note>
    </ligand>
</feature>
<keyword evidence="4 8" id="KW-0479">Metal-binding</keyword>
<evidence type="ECO:0000256" key="7">
    <source>
        <dbReference type="ARBA" id="ARBA00022833"/>
    </source>
</evidence>
<feature type="binding site" evidence="8">
    <location>
        <position position="63"/>
    </location>
    <ligand>
        <name>Zn(2+)</name>
        <dbReference type="ChEBI" id="CHEBI:29105"/>
        <label>1</label>
        <note>catalytic</note>
    </ligand>
</feature>
<dbReference type="InterPro" id="IPR013471">
    <property type="entry name" value="RNase_Z/BN"/>
</dbReference>
<feature type="binding site" evidence="8">
    <location>
        <position position="207"/>
    </location>
    <ligand>
        <name>Zn(2+)</name>
        <dbReference type="ChEBI" id="CHEBI:29105"/>
        <label>1</label>
        <note>catalytic</note>
    </ligand>
</feature>
<feature type="binding site" evidence="8">
    <location>
        <position position="66"/>
    </location>
    <ligand>
        <name>Zn(2+)</name>
        <dbReference type="ChEBI" id="CHEBI:29105"/>
        <label>2</label>
        <note>catalytic</note>
    </ligand>
</feature>
<accession>A0ABY4CMF9</accession>
<dbReference type="Gene3D" id="3.60.15.10">
    <property type="entry name" value="Ribonuclease Z/Hydroxyacylglutathione hydrolase-like"/>
    <property type="match status" value="1"/>
</dbReference>
<dbReference type="PANTHER" id="PTHR46018:SF2">
    <property type="entry name" value="ZINC PHOSPHODIESTERASE ELAC PROTEIN 1"/>
    <property type="match status" value="1"/>
</dbReference>
<dbReference type="EMBL" id="CP089291">
    <property type="protein sequence ID" value="UOF90691.1"/>
    <property type="molecule type" value="Genomic_DNA"/>
</dbReference>
<sequence>MFEVCLLGCGGSLPLPERSLTALLASYNGKMILIDCGEGTQVSMRQIGWGFKAIEAICFTHYHADHIIGLPGILLTIGNSGRQEPLTLIGPPGLREVITGLLVIAPRLPFELHLIELPIEQTTALQLAGIDISILPVYHHVPCVAYRLEIKRGRKFLPERAKALQIPVNFWKSLQQGHAIRTDGTEYTPDMVLGPARNGIRLAYCTDTRPLPAIADFIRESDLFICEGMYGSEDKYENALENRHMLFREAAELAKVGQVRELWLTHFSPSMPNPSDYLTEATKIFPNTKIGFDRMITSLHFPEE</sequence>
<dbReference type="PANTHER" id="PTHR46018">
    <property type="entry name" value="ZINC PHOSPHODIESTERASE ELAC PROTEIN 1"/>
    <property type="match status" value="1"/>
</dbReference>
<evidence type="ECO:0000256" key="2">
    <source>
        <dbReference type="ARBA" id="ARBA00022694"/>
    </source>
</evidence>
<evidence type="ECO:0000256" key="8">
    <source>
        <dbReference type="HAMAP-Rule" id="MF_01818"/>
    </source>
</evidence>
<keyword evidence="5 8" id="KW-0255">Endonuclease</keyword>
<feature type="binding site" evidence="8">
    <location>
        <position position="65"/>
    </location>
    <ligand>
        <name>Zn(2+)</name>
        <dbReference type="ChEBI" id="CHEBI:29105"/>
        <label>2</label>
        <note>catalytic</note>
    </ligand>
</feature>
<dbReference type="RefSeq" id="WP_347437391.1">
    <property type="nucleotide sequence ID" value="NZ_CP089291.1"/>
</dbReference>
<feature type="binding site" evidence="8">
    <location>
        <position position="61"/>
    </location>
    <ligand>
        <name>Zn(2+)</name>
        <dbReference type="ChEBI" id="CHEBI:29105"/>
        <label>1</label>
        <note>catalytic</note>
    </ligand>
</feature>
<evidence type="ECO:0000256" key="5">
    <source>
        <dbReference type="ARBA" id="ARBA00022759"/>
    </source>
</evidence>
<comment type="cofactor">
    <cofactor evidence="8">
        <name>Zn(2+)</name>
        <dbReference type="ChEBI" id="CHEBI:29105"/>
    </cofactor>
    <text evidence="8">Binds 2 Zn(2+) ions.</text>
</comment>
<dbReference type="GO" id="GO:0042781">
    <property type="term" value="F:3'-tRNA processing endoribonuclease activity"/>
    <property type="evidence" value="ECO:0007669"/>
    <property type="project" value="UniProtKB-EC"/>
</dbReference>
<proteinExistence type="inferred from homology"/>
<keyword evidence="7 8" id="KW-0862">Zinc</keyword>
<comment type="catalytic activity">
    <reaction evidence="8">
        <text>Endonucleolytic cleavage of RNA, removing extra 3' nucleotides from tRNA precursor, generating 3' termini of tRNAs. A 3'-hydroxy group is left at the tRNA terminus and a 5'-phosphoryl group is left at the trailer molecule.</text>
        <dbReference type="EC" id="3.1.26.11"/>
    </reaction>
</comment>
<dbReference type="EC" id="3.1.26.11" evidence="8"/>
<evidence type="ECO:0000313" key="9">
    <source>
        <dbReference type="EMBL" id="UOF90691.1"/>
    </source>
</evidence>
<comment type="subunit">
    <text evidence="1 8">Homodimer.</text>
</comment>
<keyword evidence="3 8" id="KW-0540">Nuclease</keyword>
<evidence type="ECO:0000313" key="10">
    <source>
        <dbReference type="Proteomes" id="UP000830167"/>
    </source>
</evidence>
<feature type="binding site" evidence="8">
    <location>
        <position position="266"/>
    </location>
    <ligand>
        <name>Zn(2+)</name>
        <dbReference type="ChEBI" id="CHEBI:29105"/>
        <label>2</label>
        <note>catalytic</note>
    </ligand>
</feature>
<organism evidence="9 10">
    <name type="scientific">Fodinisporobacter ferrooxydans</name>
    <dbReference type="NCBI Taxonomy" id="2901836"/>
    <lineage>
        <taxon>Bacteria</taxon>
        <taxon>Bacillati</taxon>
        <taxon>Bacillota</taxon>
        <taxon>Bacilli</taxon>
        <taxon>Bacillales</taxon>
        <taxon>Alicyclobacillaceae</taxon>
        <taxon>Fodinisporobacter</taxon>
    </lineage>
</organism>
<feature type="binding site" evidence="8">
    <location>
        <position position="207"/>
    </location>
    <ligand>
        <name>Zn(2+)</name>
        <dbReference type="ChEBI" id="CHEBI:29105"/>
        <label>2</label>
        <note>catalytic</note>
    </ligand>
</feature>
<keyword evidence="10" id="KW-1185">Reference proteome</keyword>
<name>A0ABY4CMF9_9BACL</name>
<gene>
    <name evidence="8" type="primary">rnz</name>
    <name evidence="9" type="ORF">LSG31_23040</name>
</gene>
<dbReference type="CDD" id="cd07717">
    <property type="entry name" value="RNaseZ_ZiPD-like_MBL-fold"/>
    <property type="match status" value="1"/>
</dbReference>
<protein>
    <recommendedName>
        <fullName evidence="8">Ribonuclease Z</fullName>
        <shortName evidence="8">RNase Z</shortName>
        <ecNumber evidence="8">3.1.26.11</ecNumber>
    </recommendedName>
    <alternativeName>
        <fullName evidence="8">tRNA 3 endonuclease</fullName>
    </alternativeName>
    <alternativeName>
        <fullName evidence="8">tRNase Z</fullName>
    </alternativeName>
</protein>
<dbReference type="NCBIfam" id="TIGR02651">
    <property type="entry name" value="RNase_Z"/>
    <property type="match status" value="1"/>
</dbReference>
<feature type="active site" description="Proton acceptor" evidence="8">
    <location>
        <position position="65"/>
    </location>
</feature>
<evidence type="ECO:0000256" key="3">
    <source>
        <dbReference type="ARBA" id="ARBA00022722"/>
    </source>
</evidence>
<dbReference type="NCBIfam" id="NF000801">
    <property type="entry name" value="PRK00055.1-3"/>
    <property type="match status" value="1"/>
</dbReference>
<dbReference type="Proteomes" id="UP000830167">
    <property type="component" value="Chromosome"/>
</dbReference>